<dbReference type="Proteomes" id="UP000182658">
    <property type="component" value="Unassembled WGS sequence"/>
</dbReference>
<name>A0A1J7JTN3_9PEZI</name>
<keyword evidence="2" id="KW-0472">Membrane</keyword>
<dbReference type="Gene3D" id="3.40.50.720">
    <property type="entry name" value="NAD(P)-binding Rossmann-like Domain"/>
    <property type="match status" value="1"/>
</dbReference>
<dbReference type="AlphaFoldDB" id="A0A1J7JTN3"/>
<evidence type="ECO:0000256" key="2">
    <source>
        <dbReference type="SAM" id="Phobius"/>
    </source>
</evidence>
<reference evidence="4 5" key="1">
    <citation type="submission" date="2016-10" db="EMBL/GenBank/DDBJ databases">
        <title>Draft genome sequence of Coniochaeta ligniaria NRRL30616, a lignocellulolytic fungus for bioabatement of inhibitors in plant biomass hydrolysates.</title>
        <authorList>
            <consortium name="DOE Joint Genome Institute"/>
            <person name="Jimenez D.J."/>
            <person name="Hector R.E."/>
            <person name="Riley R."/>
            <person name="Sun H."/>
            <person name="Grigoriev I.V."/>
            <person name="Van Elsas J.D."/>
            <person name="Nichols N.N."/>
        </authorList>
    </citation>
    <scope>NUCLEOTIDE SEQUENCE [LARGE SCALE GENOMIC DNA]</scope>
    <source>
        <strain evidence="4 5">NRRL 30616</strain>
    </source>
</reference>
<keyword evidence="2" id="KW-0812">Transmembrane</keyword>
<dbReference type="InterPro" id="IPR051276">
    <property type="entry name" value="Saccharopine_DH-like_oxidrdct"/>
</dbReference>
<dbReference type="GO" id="GO:0009247">
    <property type="term" value="P:glycolipid biosynthetic process"/>
    <property type="evidence" value="ECO:0007669"/>
    <property type="project" value="TreeGrafter"/>
</dbReference>
<dbReference type="Pfam" id="PF03435">
    <property type="entry name" value="Sacchrp_dh_NADP"/>
    <property type="match status" value="1"/>
</dbReference>
<feature type="transmembrane region" description="Helical" evidence="2">
    <location>
        <begin position="291"/>
        <end position="313"/>
    </location>
</feature>
<protein>
    <recommendedName>
        <fullName evidence="3">Saccharopine dehydrogenase NADP binding domain-containing protein</fullName>
    </recommendedName>
</protein>
<dbReference type="SUPFAM" id="SSF51735">
    <property type="entry name" value="NAD(P)-binding Rossmann-fold domains"/>
    <property type="match status" value="1"/>
</dbReference>
<evidence type="ECO:0000256" key="1">
    <source>
        <dbReference type="ARBA" id="ARBA00038048"/>
    </source>
</evidence>
<dbReference type="InterPro" id="IPR036291">
    <property type="entry name" value="NAD(P)-bd_dom_sf"/>
</dbReference>
<dbReference type="InParanoid" id="A0A1J7JTN3"/>
<feature type="domain" description="Saccharopine dehydrogenase NADP binding" evidence="3">
    <location>
        <begin position="13"/>
        <end position="139"/>
    </location>
</feature>
<dbReference type="OrthoDB" id="10268090at2759"/>
<evidence type="ECO:0000259" key="3">
    <source>
        <dbReference type="Pfam" id="PF03435"/>
    </source>
</evidence>
<evidence type="ECO:0000313" key="4">
    <source>
        <dbReference type="EMBL" id="OIW33384.1"/>
    </source>
</evidence>
<accession>A0A1J7JTN3</accession>
<comment type="similarity">
    <text evidence="1">Belongs to the saccharopine dehydrogenase family.</text>
</comment>
<keyword evidence="5" id="KW-1185">Reference proteome</keyword>
<dbReference type="PANTHER" id="PTHR12286:SF5">
    <property type="entry name" value="SACCHAROPINE DEHYDROGENASE-LIKE OXIDOREDUCTASE"/>
    <property type="match status" value="1"/>
</dbReference>
<sequence length="420" mass="45567">MPFQKHDRQYDLVVFGATGYTGKFTAESITTHLPTDLKWAVAGRSQEKLSQVAAQCKPLNPDRRQPEIEVCNLGHADLDALAKKTFILISAVGPFGKYGEYAFKACAENGTHYIDVTGEVPYVARMIKKYEATAKASGALMFPQCGIESSPPDLITWSLASAIRSRFDAPVGDVTVSLHKLNSAPSGGTLASALGLLDHFTAKEIRASHVPFALSPVPNPSPRHPPRTLLSRATGLVTIPTLGLQTTCIAAATDAAIVERTWGLLRTIPGTKDKAYGPNFSYREYMKPRHWLHGILIHYGLSLLFFVVVTPPLKALVRWFVYKPGEGPDVEVAKGDEIEYRGVAEPDVAGPVAERAFSRCWYAGSMYYLSGLLLAQAAATILEEDLGLEGGIYTPACLGQGYIDRLDGAGFHFETKIIAA</sequence>
<dbReference type="EMBL" id="KV875094">
    <property type="protein sequence ID" value="OIW33384.1"/>
    <property type="molecule type" value="Genomic_DNA"/>
</dbReference>
<organism evidence="4 5">
    <name type="scientific">Coniochaeta ligniaria NRRL 30616</name>
    <dbReference type="NCBI Taxonomy" id="1408157"/>
    <lineage>
        <taxon>Eukaryota</taxon>
        <taxon>Fungi</taxon>
        <taxon>Dikarya</taxon>
        <taxon>Ascomycota</taxon>
        <taxon>Pezizomycotina</taxon>
        <taxon>Sordariomycetes</taxon>
        <taxon>Sordariomycetidae</taxon>
        <taxon>Coniochaetales</taxon>
        <taxon>Coniochaetaceae</taxon>
        <taxon>Coniochaeta</taxon>
    </lineage>
</organism>
<dbReference type="GO" id="GO:0005886">
    <property type="term" value="C:plasma membrane"/>
    <property type="evidence" value="ECO:0007669"/>
    <property type="project" value="TreeGrafter"/>
</dbReference>
<evidence type="ECO:0000313" key="5">
    <source>
        <dbReference type="Proteomes" id="UP000182658"/>
    </source>
</evidence>
<dbReference type="InterPro" id="IPR005097">
    <property type="entry name" value="Sacchrp_dh_NADP-bd"/>
</dbReference>
<dbReference type="PANTHER" id="PTHR12286">
    <property type="entry name" value="SACCHAROPINE DEHYDROGENASE-LIKE OXIDOREDUCTASE"/>
    <property type="match status" value="1"/>
</dbReference>
<gene>
    <name evidence="4" type="ORF">CONLIGDRAFT_610003</name>
</gene>
<proteinExistence type="inferred from homology"/>
<dbReference type="GO" id="GO:0005811">
    <property type="term" value="C:lipid droplet"/>
    <property type="evidence" value="ECO:0007669"/>
    <property type="project" value="TreeGrafter"/>
</dbReference>
<dbReference type="GO" id="GO:0005739">
    <property type="term" value="C:mitochondrion"/>
    <property type="evidence" value="ECO:0007669"/>
    <property type="project" value="TreeGrafter"/>
</dbReference>
<keyword evidence="2" id="KW-1133">Transmembrane helix</keyword>